<feature type="binding site" evidence="3">
    <location>
        <position position="11"/>
    </location>
    <ligand>
        <name>phosphate</name>
        <dbReference type="ChEBI" id="CHEBI:43474"/>
    </ligand>
</feature>
<comment type="catalytic activity">
    <reaction evidence="3">
        <text>S-methyl-5'-thioinosine + phosphate = 5-(methylsulfanyl)-alpha-D-ribose 1-phosphate + hypoxanthine</text>
        <dbReference type="Rhea" id="RHEA:30643"/>
        <dbReference type="ChEBI" id="CHEBI:17368"/>
        <dbReference type="ChEBI" id="CHEBI:43474"/>
        <dbReference type="ChEBI" id="CHEBI:48595"/>
        <dbReference type="ChEBI" id="CHEBI:58533"/>
        <dbReference type="EC" id="2.4.2.44"/>
    </reaction>
</comment>
<reference evidence="5 6" key="1">
    <citation type="journal article" date="2013" name="Genome Announc.">
        <title>Draft Genome Sequence of Methylophaga lonarensis MPLT, a Haloalkaliphilic (Non-Methane-Utilizing) Methylotroph.</title>
        <authorList>
            <person name="Shetty S.A."/>
            <person name="Marathe N.P."/>
            <person name="Munot H."/>
            <person name="Antony C.P."/>
            <person name="Dhotre D.P."/>
            <person name="Murrell J.C."/>
            <person name="Shouche Y.S."/>
        </authorList>
    </citation>
    <scope>NUCLEOTIDE SEQUENCE [LARGE SCALE GENOMIC DNA]</scope>
    <source>
        <strain evidence="5 6">MPL</strain>
    </source>
</reference>
<dbReference type="Pfam" id="PF01048">
    <property type="entry name" value="PNP_UDP_1"/>
    <property type="match status" value="1"/>
</dbReference>
<comment type="caution">
    <text evidence="5">The sequence shown here is derived from an EMBL/GenBank/DDBJ whole genome shotgun (WGS) entry which is preliminary data.</text>
</comment>
<dbReference type="Gene3D" id="3.40.50.1580">
    <property type="entry name" value="Nucleoside phosphorylase domain"/>
    <property type="match status" value="1"/>
</dbReference>
<dbReference type="AlphaFoldDB" id="M7PGQ1"/>
<dbReference type="SUPFAM" id="SSF53167">
    <property type="entry name" value="Purine and uridine phosphorylases"/>
    <property type="match status" value="1"/>
</dbReference>
<feature type="binding site" evidence="3">
    <location>
        <position position="186"/>
    </location>
    <ligand>
        <name>substrate</name>
    </ligand>
</feature>
<accession>M7PGQ1</accession>
<name>M7PGQ1_9GAMM</name>
<dbReference type="GO" id="GO:0019509">
    <property type="term" value="P:L-methionine salvage from methylthioadenosine"/>
    <property type="evidence" value="ECO:0007669"/>
    <property type="project" value="TreeGrafter"/>
</dbReference>
<feature type="site" description="Important for substrate specificity" evidence="3">
    <location>
        <position position="222"/>
    </location>
</feature>
<feature type="domain" description="Nucleoside phosphorylase" evidence="4">
    <location>
        <begin position="5"/>
        <end position="240"/>
    </location>
</feature>
<feature type="binding site" evidence="3">
    <location>
        <begin position="53"/>
        <end position="54"/>
    </location>
    <ligand>
        <name>phosphate</name>
        <dbReference type="ChEBI" id="CHEBI:43474"/>
    </ligand>
</feature>
<dbReference type="CDD" id="cd09010">
    <property type="entry name" value="MTAP_SsMTAPII_like_MTIP"/>
    <property type="match status" value="1"/>
</dbReference>
<proteinExistence type="inferred from homology"/>
<dbReference type="GO" id="GO:0017061">
    <property type="term" value="F:S-methyl-5-thioadenosine phosphorylase activity"/>
    <property type="evidence" value="ECO:0007669"/>
    <property type="project" value="InterPro"/>
</dbReference>
<organism evidence="5 6">
    <name type="scientific">Methylophaga lonarensis MPL</name>
    <dbReference type="NCBI Taxonomy" id="1286106"/>
    <lineage>
        <taxon>Bacteria</taxon>
        <taxon>Pseudomonadati</taxon>
        <taxon>Pseudomonadota</taxon>
        <taxon>Gammaproteobacteria</taxon>
        <taxon>Thiotrichales</taxon>
        <taxon>Piscirickettsiaceae</taxon>
        <taxon>Methylophaga</taxon>
    </lineage>
</organism>
<comment type="function">
    <text evidence="3">Catalyzes the reversible phosphorylation of S-methyl-5'-thioinosine (MTI) to hypoxanthine and 5-methylthioribose-1-phosphate. Involved in the breakdown of S-methyl-5'-thioadenosine (MTA), a major by-product of polyamine biosynthesis. Catabolism of (MTA) occurs via deamination to MTI and phosphorolysis to hypoxanthine.</text>
</comment>
<dbReference type="RefSeq" id="WP_009726416.1">
    <property type="nucleotide sequence ID" value="NZ_APHR01000035.1"/>
</dbReference>
<dbReference type="PATRIC" id="fig|1286106.3.peg.1432"/>
<keyword evidence="6" id="KW-1185">Reference proteome</keyword>
<keyword evidence="3" id="KW-0660">Purine salvage</keyword>
<evidence type="ECO:0000313" key="6">
    <source>
        <dbReference type="Proteomes" id="UP000012019"/>
    </source>
</evidence>
<evidence type="ECO:0000256" key="3">
    <source>
        <dbReference type="HAMAP-Rule" id="MF_01963"/>
    </source>
</evidence>
<evidence type="ECO:0000256" key="1">
    <source>
        <dbReference type="ARBA" id="ARBA00022676"/>
    </source>
</evidence>
<evidence type="ECO:0000256" key="2">
    <source>
        <dbReference type="ARBA" id="ARBA00022679"/>
    </source>
</evidence>
<dbReference type="EMBL" id="APHR01000035">
    <property type="protein sequence ID" value="EMR13075.1"/>
    <property type="molecule type" value="Genomic_DNA"/>
</dbReference>
<keyword evidence="1 3" id="KW-0328">Glycosyltransferase</keyword>
<gene>
    <name evidence="5" type="ORF">MPL1_07134</name>
</gene>
<comment type="subunit">
    <text evidence="3">Homotrimer.</text>
</comment>
<sequence length="251" mass="27523">MSQLLAIIGGSGFAELPEFELISRHEIETPFGSPSAPVMDGLLNGCRILLLPRHGLAHQFAPHKINYRANLWALHSLGCSRIIAVAAVGGIHLDCAPGKLVLPDQLIDYTWGRESSFFSDQFSADRHIDFTWPYDEALRNELMNAAQLCELEIRPAGTYGATQGPRLETAAEIARLARDGCDLVGMTGMPEAVLARELNLPYACCAVVANYAAGLSDKTLSMSEIERTLAGSMEQVYRLINCYTQRLLSRQ</sequence>
<dbReference type="InterPro" id="IPR035994">
    <property type="entry name" value="Nucleoside_phosphorylase_sf"/>
</dbReference>
<feature type="binding site" evidence="3">
    <location>
        <position position="187"/>
    </location>
    <ligand>
        <name>phosphate</name>
        <dbReference type="ChEBI" id="CHEBI:43474"/>
    </ligand>
</feature>
<feature type="binding site" evidence="3">
    <location>
        <begin position="210"/>
        <end position="212"/>
    </location>
    <ligand>
        <name>substrate</name>
    </ligand>
</feature>
<keyword evidence="2 3" id="KW-0808">Transferase</keyword>
<dbReference type="NCBIfam" id="NF006599">
    <property type="entry name" value="PRK09136.1"/>
    <property type="match status" value="1"/>
</dbReference>
<dbReference type="GO" id="GO:0005829">
    <property type="term" value="C:cytosol"/>
    <property type="evidence" value="ECO:0007669"/>
    <property type="project" value="TreeGrafter"/>
</dbReference>
<dbReference type="HAMAP" id="MF_01963">
    <property type="entry name" value="MTAP"/>
    <property type="match status" value="1"/>
</dbReference>
<dbReference type="InterPro" id="IPR000845">
    <property type="entry name" value="Nucleoside_phosphorylase_d"/>
</dbReference>
<dbReference type="InterPro" id="IPR010044">
    <property type="entry name" value="MTAP"/>
</dbReference>
<dbReference type="eggNOG" id="COG0005">
    <property type="taxonomic scope" value="Bacteria"/>
</dbReference>
<feature type="site" description="Important for substrate specificity" evidence="3">
    <location>
        <position position="168"/>
    </location>
</feature>
<evidence type="ECO:0000259" key="4">
    <source>
        <dbReference type="Pfam" id="PF01048"/>
    </source>
</evidence>
<dbReference type="PANTHER" id="PTHR42679:SF2">
    <property type="entry name" value="S-METHYL-5'-THIOADENOSINE PHOSPHORYLASE"/>
    <property type="match status" value="1"/>
</dbReference>
<protein>
    <recommendedName>
        <fullName evidence="3">Probable S-methyl-5'-thioinosine phosphorylase</fullName>
        <ecNumber evidence="3">2.4.2.44</ecNumber>
    </recommendedName>
    <alternativeName>
        <fullName evidence="3">5'-methylthioinosine phosphorylase</fullName>
        <shortName evidence="3">MTI phosphorylase</shortName>
        <shortName evidence="3">MTIP</shortName>
    </alternativeName>
</protein>
<comment type="similarity">
    <text evidence="3">Belongs to the PNP/MTAP phosphorylase family. MTAP subfamily.</text>
</comment>
<evidence type="ECO:0000313" key="5">
    <source>
        <dbReference type="EMBL" id="EMR13075.1"/>
    </source>
</evidence>
<dbReference type="STRING" id="1286106.MPL1_07134"/>
<dbReference type="PANTHER" id="PTHR42679">
    <property type="entry name" value="S-METHYL-5'-THIOADENOSINE PHOSPHORYLASE"/>
    <property type="match status" value="1"/>
</dbReference>
<comment type="miscellaneous">
    <text evidence="3">Although this enzyme belongs to the family of MTA phosphorylases based on sequence homology, it has been shown that conserved amino acid substitutions in the substrate binding pocket convert the substrate specificity of this enzyme from 6-aminopurines to 6-oxopurines.</text>
</comment>
<dbReference type="UniPathway" id="UPA00606"/>
<dbReference type="EC" id="2.4.2.44" evidence="3"/>
<comment type="caution">
    <text evidence="3">Lacks conserved residue(s) required for the propagation of feature annotation.</text>
</comment>
<dbReference type="Proteomes" id="UP000012019">
    <property type="component" value="Unassembled WGS sequence"/>
</dbReference>
<comment type="pathway">
    <text evidence="3">Purine metabolism; purine nucleoside salvage.</text>
</comment>
<dbReference type="GO" id="GO:0006166">
    <property type="term" value="P:purine ribonucleoside salvage"/>
    <property type="evidence" value="ECO:0007669"/>
    <property type="project" value="UniProtKB-UniRule"/>
</dbReference>
<dbReference type="OrthoDB" id="1523230at2"/>